<sequence length="154" mass="17207">MAAGKYFWIGAALLQLVVLVLGAPDGINIYKDMLRVKNDEDDYAAMLSAEDFDEPKLVFYRTPLDSFSDVSMTGYGKRTVNRYKNMMLNKDAPEALLLDDPLLQGKDVAGRMYFPRVSTKRSPGAILSWAIPAANRVRVFNTNYRPPGINRPAA</sequence>
<protein>
    <submittedName>
        <fullName evidence="2">Uncharacterized protein</fullName>
    </submittedName>
</protein>
<feature type="signal peptide" evidence="1">
    <location>
        <begin position="1"/>
        <end position="22"/>
    </location>
</feature>
<keyword evidence="1" id="KW-0732">Signal</keyword>
<keyword evidence="3" id="KW-1185">Reference proteome</keyword>
<evidence type="ECO:0000256" key="1">
    <source>
        <dbReference type="SAM" id="SignalP"/>
    </source>
</evidence>
<dbReference type="Proteomes" id="UP001562425">
    <property type="component" value="Unassembled WGS sequence"/>
</dbReference>
<accession>A0ABD1CGV3</accession>
<comment type="caution">
    <text evidence="2">The sequence shown here is derived from an EMBL/GenBank/DDBJ whole genome shotgun (WGS) entry which is preliminary data.</text>
</comment>
<proteinExistence type="predicted"/>
<evidence type="ECO:0000313" key="2">
    <source>
        <dbReference type="EMBL" id="KAL1375553.1"/>
    </source>
</evidence>
<name>A0ABD1CGV3_CULPP</name>
<reference evidence="2 3" key="1">
    <citation type="submission" date="2024-05" db="EMBL/GenBank/DDBJ databases">
        <title>Culex pipiens pipiens assembly and annotation.</title>
        <authorList>
            <person name="Alout H."/>
            <person name="Durand T."/>
        </authorList>
    </citation>
    <scope>NUCLEOTIDE SEQUENCE [LARGE SCALE GENOMIC DNA]</scope>
    <source>
        <strain evidence="2">HA-2024</strain>
        <tissue evidence="2">Whole body</tissue>
    </source>
</reference>
<organism evidence="2 3">
    <name type="scientific">Culex pipiens pipiens</name>
    <name type="common">Northern house mosquito</name>
    <dbReference type="NCBI Taxonomy" id="38569"/>
    <lineage>
        <taxon>Eukaryota</taxon>
        <taxon>Metazoa</taxon>
        <taxon>Ecdysozoa</taxon>
        <taxon>Arthropoda</taxon>
        <taxon>Hexapoda</taxon>
        <taxon>Insecta</taxon>
        <taxon>Pterygota</taxon>
        <taxon>Neoptera</taxon>
        <taxon>Endopterygota</taxon>
        <taxon>Diptera</taxon>
        <taxon>Nematocera</taxon>
        <taxon>Culicoidea</taxon>
        <taxon>Culicidae</taxon>
        <taxon>Culicinae</taxon>
        <taxon>Culicini</taxon>
        <taxon>Culex</taxon>
        <taxon>Culex</taxon>
    </lineage>
</organism>
<feature type="chain" id="PRO_5044893134" evidence="1">
    <location>
        <begin position="23"/>
        <end position="154"/>
    </location>
</feature>
<evidence type="ECO:0000313" key="3">
    <source>
        <dbReference type="Proteomes" id="UP001562425"/>
    </source>
</evidence>
<dbReference type="AlphaFoldDB" id="A0ABD1CGV3"/>
<gene>
    <name evidence="2" type="ORF">pipiens_004636</name>
</gene>
<dbReference type="EMBL" id="JBEHCU010012404">
    <property type="protein sequence ID" value="KAL1375553.1"/>
    <property type="molecule type" value="Genomic_DNA"/>
</dbReference>